<keyword evidence="2" id="KW-1185">Reference proteome</keyword>
<dbReference type="EMBL" id="JBJUIK010000008">
    <property type="protein sequence ID" value="KAL3519944.1"/>
    <property type="molecule type" value="Genomic_DNA"/>
</dbReference>
<protein>
    <submittedName>
        <fullName evidence="1">Uncharacterized protein</fullName>
    </submittedName>
</protein>
<comment type="caution">
    <text evidence="1">The sequence shown here is derived from an EMBL/GenBank/DDBJ whole genome shotgun (WGS) entry which is preliminary data.</text>
</comment>
<evidence type="ECO:0000313" key="1">
    <source>
        <dbReference type="EMBL" id="KAL3519944.1"/>
    </source>
</evidence>
<name>A0ABD2ZKF5_9GENT</name>
<dbReference type="Proteomes" id="UP001630127">
    <property type="component" value="Unassembled WGS sequence"/>
</dbReference>
<dbReference type="AlphaFoldDB" id="A0ABD2ZKF5"/>
<organism evidence="1 2">
    <name type="scientific">Cinchona calisaya</name>
    <dbReference type="NCBI Taxonomy" id="153742"/>
    <lineage>
        <taxon>Eukaryota</taxon>
        <taxon>Viridiplantae</taxon>
        <taxon>Streptophyta</taxon>
        <taxon>Embryophyta</taxon>
        <taxon>Tracheophyta</taxon>
        <taxon>Spermatophyta</taxon>
        <taxon>Magnoliopsida</taxon>
        <taxon>eudicotyledons</taxon>
        <taxon>Gunneridae</taxon>
        <taxon>Pentapetalae</taxon>
        <taxon>asterids</taxon>
        <taxon>lamiids</taxon>
        <taxon>Gentianales</taxon>
        <taxon>Rubiaceae</taxon>
        <taxon>Cinchonoideae</taxon>
        <taxon>Cinchoneae</taxon>
        <taxon>Cinchona</taxon>
    </lineage>
</organism>
<evidence type="ECO:0000313" key="2">
    <source>
        <dbReference type="Proteomes" id="UP001630127"/>
    </source>
</evidence>
<accession>A0ABD2ZKF5</accession>
<proteinExistence type="predicted"/>
<reference evidence="1 2" key="1">
    <citation type="submission" date="2024-11" db="EMBL/GenBank/DDBJ databases">
        <title>A near-complete genome assembly of Cinchona calisaya.</title>
        <authorList>
            <person name="Lian D.C."/>
            <person name="Zhao X.W."/>
            <person name="Wei L."/>
        </authorList>
    </citation>
    <scope>NUCLEOTIDE SEQUENCE [LARGE SCALE GENOMIC DNA]</scope>
    <source>
        <tissue evidence="1">Nenye</tissue>
    </source>
</reference>
<sequence>MGLPIRLLRVCDIDEKPSMGYVYEEFRVVEEEPNSESNYEELEAELEELLVDDVVECSIPQKAGDDEDDDKIREDVDLVLFQHRDFGRIDKDDEWLN</sequence>
<gene>
    <name evidence="1" type="ORF">ACH5RR_018093</name>
</gene>